<dbReference type="GO" id="GO:0003714">
    <property type="term" value="F:transcription corepressor activity"/>
    <property type="evidence" value="ECO:0007669"/>
    <property type="project" value="TreeGrafter"/>
</dbReference>
<feature type="compositionally biased region" description="Polar residues" evidence="18">
    <location>
        <begin position="1873"/>
        <end position="1928"/>
    </location>
</feature>
<dbReference type="FunFam" id="1.10.10.60:FF:000265">
    <property type="entry name" value="CASP8-associated protein 2 isoform X1"/>
    <property type="match status" value="1"/>
</dbReference>
<comment type="subcellular location">
    <subcellularLocation>
        <location evidence="3">Cytoplasm</location>
    </subcellularLocation>
    <subcellularLocation>
        <location evidence="1">Mitochondrion</location>
    </subcellularLocation>
    <subcellularLocation>
        <location evidence="2">Nucleus</location>
        <location evidence="2">PML body</location>
    </subcellularLocation>
</comment>
<evidence type="ECO:0000256" key="13">
    <source>
        <dbReference type="ARBA" id="ARBA00023242"/>
    </source>
</evidence>
<evidence type="ECO:0000256" key="16">
    <source>
        <dbReference type="ARBA" id="ARBA00078515"/>
    </source>
</evidence>
<evidence type="ECO:0000256" key="7">
    <source>
        <dbReference type="ARBA" id="ARBA00022703"/>
    </source>
</evidence>
<feature type="region of interest" description="Disordered" evidence="18">
    <location>
        <begin position="1100"/>
        <end position="1193"/>
    </location>
</feature>
<feature type="region of interest" description="Disordered" evidence="18">
    <location>
        <begin position="709"/>
        <end position="871"/>
    </location>
</feature>
<keyword evidence="7" id="KW-0053">Apoptosis</keyword>
<dbReference type="Pfam" id="PF21227">
    <property type="entry name" value="Myb_DNA-binding_7"/>
    <property type="match status" value="1"/>
</dbReference>
<feature type="compositionally biased region" description="Low complexity" evidence="18">
    <location>
        <begin position="439"/>
        <end position="459"/>
    </location>
</feature>
<evidence type="ECO:0000256" key="8">
    <source>
        <dbReference type="ARBA" id="ARBA00022990"/>
    </source>
</evidence>
<evidence type="ECO:0000256" key="2">
    <source>
        <dbReference type="ARBA" id="ARBA00004322"/>
    </source>
</evidence>
<feature type="compositionally biased region" description="Polar residues" evidence="18">
    <location>
        <begin position="794"/>
        <end position="805"/>
    </location>
</feature>
<evidence type="ECO:0000256" key="12">
    <source>
        <dbReference type="ARBA" id="ARBA00023163"/>
    </source>
</evidence>
<dbReference type="GO" id="GO:0016605">
    <property type="term" value="C:PML body"/>
    <property type="evidence" value="ECO:0007669"/>
    <property type="project" value="UniProtKB-SubCell"/>
</dbReference>
<feature type="compositionally biased region" description="Basic and acidic residues" evidence="18">
    <location>
        <begin position="1834"/>
        <end position="1852"/>
    </location>
</feature>
<keyword evidence="12" id="KW-0804">Transcription</keyword>
<keyword evidence="11" id="KW-0010">Activator</keyword>
<keyword evidence="8" id="KW-0007">Acetylation</keyword>
<evidence type="ECO:0000256" key="4">
    <source>
        <dbReference type="ARBA" id="ARBA00022490"/>
    </source>
</evidence>
<evidence type="ECO:0000256" key="1">
    <source>
        <dbReference type="ARBA" id="ARBA00004173"/>
    </source>
</evidence>
<dbReference type="Gene3D" id="1.10.10.60">
    <property type="entry name" value="Homeodomain-like"/>
    <property type="match status" value="1"/>
</dbReference>
<dbReference type="PANTHER" id="PTHR15489:SF2">
    <property type="entry name" value="CASP8-ASSOCIATED PROTEIN 2"/>
    <property type="match status" value="1"/>
</dbReference>
<dbReference type="GO" id="GO:0036337">
    <property type="term" value="P:Fas signaling pathway"/>
    <property type="evidence" value="ECO:0007669"/>
    <property type="project" value="TreeGrafter"/>
</dbReference>
<dbReference type="InterPro" id="IPR009057">
    <property type="entry name" value="Homeodomain-like_sf"/>
</dbReference>
<keyword evidence="9" id="KW-0805">Transcription regulation</keyword>
<evidence type="ECO:0000256" key="11">
    <source>
        <dbReference type="ARBA" id="ARBA00023159"/>
    </source>
</evidence>
<feature type="compositionally biased region" description="Low complexity" evidence="18">
    <location>
        <begin position="1759"/>
        <end position="1772"/>
    </location>
</feature>
<feature type="compositionally biased region" description="Low complexity" evidence="18">
    <location>
        <begin position="1133"/>
        <end position="1147"/>
    </location>
</feature>
<feature type="region of interest" description="Disordered" evidence="18">
    <location>
        <begin position="1358"/>
        <end position="1401"/>
    </location>
</feature>
<feature type="compositionally biased region" description="Basic and acidic residues" evidence="18">
    <location>
        <begin position="1810"/>
        <end position="1821"/>
    </location>
</feature>
<feature type="compositionally biased region" description="Basic and acidic residues" evidence="18">
    <location>
        <begin position="637"/>
        <end position="650"/>
    </location>
</feature>
<keyword evidence="4" id="KW-0963">Cytoplasm</keyword>
<feature type="compositionally biased region" description="Polar residues" evidence="18">
    <location>
        <begin position="1822"/>
        <end position="1833"/>
    </location>
</feature>
<feature type="compositionally biased region" description="Basic and acidic residues" evidence="18">
    <location>
        <begin position="494"/>
        <end position="512"/>
    </location>
</feature>
<feature type="compositionally biased region" description="Basic and acidic residues" evidence="18">
    <location>
        <begin position="1110"/>
        <end position="1121"/>
    </location>
</feature>
<sequence>MEDFDINDAPGLFVHDDNEDSVDIYDGLDLSFNNNAVNPSPNASRLKESLDLYEEMVTEEQQSRESSYSELKSRFQAAQNQIRELRRRVEQMEIQNTGVNTENGRLKKNICALLQTARLEVIRKDAEIQRLNQLSVKGHHHQQSHRNDIRDQISSSQTSTGSSKSRPPRPPPSSLQHPRPPPSSLQPPPQPPSLQPPRPPPSNLQPPPPSPSNLQPPPQPPSLQPPHPPPSSLQPPPPPPSNLQPPRPPPSNLQPPPPSPSNLQPPPPQPPSLQPPRPPPSSLQPPPPPPSNLKPPPPQPPSLQPPRPPPSSLQPPPPPPSSLQPPPPQPPSLQPPRPPPSSLQPPPPPPSSLQPPPPPPFSLQPPPPPPSSLQPPPPPPSSLQLPPPPPSGLQPPPPPPSSVQPPPPPPPGLSPLPTVHPGEDQPPGGSPPDRKESDSSTYEPSGSSKKSSCSSSSQGRRSDKHKSKHREGTFPSLRLSDSTEKRHGRNGSDPNRDSSAPDKNRSLKDSGRRHGHHRSDRLKSPPLVSAITCDDKKGRGRERRKDTAKTSDSERIAAHSSKESHSRDHKINKTTDERRNSDSRDRKKSSSNQPPERSESSKERGGDRSSKDCQKKKDRRHGNKISRTLKRSIPTETCRERENVRSDQGKVEVISQGSQEKTHEALKTPSGEPSVPEKGSGEENSPNRKLCFMETLNLTLSPIKKPLMPFTQGKGVEHSPDDESSQPDIEDMCVIDEVNGSELETGLEDFAEPSFDSPKTPRAKKIPKTCDDPKDVQEKSRHLSESPAAHQQLEDNVSQTSSAHSQRPETERNLPATSPESTSLKAADVSGKRENKSKLVSRTQKHGCGPVWPVEAANKGHTGHSSSQRIPPIVDVIGSSVELKCIPPTSALQKRLPVDSVGEDEASSPTTENPEVPDKAFLEVSPIILPQDSQRRLCPPDSLPKKAACCDVAKSAVSSTITLESLPQEGLSLPEAIFVLTQRHEDSSDSSSVAAEPSSSTGCIAVARVSSTTEEPAGPQRHSHLFTPKKIFSPAKSRDNKVQPSSSMPLLHDEDSMMHTLSNLKTIPDAISPLRSPIRITKRNHIHLLSKPGHVKSLQKDFSSTAVAESSKKLDVNKENKYPGSPANHDTQSSVDKVSDPPSSVSDTDLEEGEILSESEEAATDSPAPANKKSAKSMRPVRNNASPQSLLKRKAGESCVVSKKAIETVDVSTRSPKSRFKTVCPAATKASFSTVEEVMETFKVVRAEIRKKYMKLHKTFPKKSFYGVMENFQESFLEFVEGAHLGQICSQPVELKSNMKTLITSVFSKLLNNGIVKRIFEQQAVDLKQRLWDFVNVQVDFLFKDIHTTLKSLCNQRAQAEDKKPAGNKKGLEQPPVKKQRHQLDAQSSPTSLNRIMPSPVVPYRTGLGSRGKDIRITQEGKDGSVHPHPTHTQTVSIYCPPKKIPSTPEKSSISSLLVPPNGSLLDKTDFELLTEQQASSLTFNLVRDSQMGEIFKCLLQGSDLLESSGVTGDNTVWSLSTPRKDGERLLSITTPTKYDSPSKLHSPNKFGTPSKLFATWSSLSPRKMSSPHSKGRIHLNPALFDESCMLEVPSDSRSSHRSYSILAEDLAVSLTIPSPLKSDSHLSFLQPSSMRLMSTPESVISAHISEDALLEEEDASEQDIHLALDTDNSSCDSSCSDVLATPFLFKPDLPMQALVMEKSNDHFIVKIRPATSGADTTITEDSFSHTLIDEDQQQEDVKTKDGQEMAILSDKSWNHPPSNASSENSPPGICQANTQADIHPSQEQSLTLTKDSYHKKDLPPQNPFEDSRKLSEKNRTEATPSDSFQKAAQRSEHFFRHIDQATGREEFSLTADDDDDDESNQTHHGEKSMTTQQSPSTALSSKSQNKTRCSETVLSDHSSPARSSETNQGSQESASHVSDSGTDATEESETSVTIAEEAPEKGRRDLNRARKRKKHQEKSMAKRLRKQDEGSSEEMESLGKTDDGESRASPAALSPNSLYAKNVIRKRGEVVVAWTRDEDRAILIALKTRGASRDTFSVLSEKLNKPSAQIANRFNQLMKLFKKQEKMEP</sequence>
<keyword evidence="5" id="KW-0678">Repressor</keyword>
<evidence type="ECO:0000256" key="15">
    <source>
        <dbReference type="ARBA" id="ARBA00069865"/>
    </source>
</evidence>
<feature type="compositionally biased region" description="Pro residues" evidence="18">
    <location>
        <begin position="168"/>
        <end position="414"/>
    </location>
</feature>
<feature type="compositionally biased region" description="Basic and acidic residues" evidence="18">
    <location>
        <begin position="596"/>
        <end position="615"/>
    </location>
</feature>
<feature type="compositionally biased region" description="Basic and acidic residues" evidence="18">
    <location>
        <begin position="1943"/>
        <end position="1953"/>
    </location>
</feature>
<feature type="region of interest" description="Disordered" evidence="18">
    <location>
        <begin position="1797"/>
        <end position="1998"/>
    </location>
</feature>
<feature type="compositionally biased region" description="Basic residues" evidence="18">
    <location>
        <begin position="1954"/>
        <end position="1970"/>
    </location>
</feature>
<protein>
    <recommendedName>
        <fullName evidence="15">CASP8-associated protein 2</fullName>
    </recommendedName>
    <alternativeName>
        <fullName evidence="16">FLICE-associated huge protein</fullName>
    </alternativeName>
</protein>
<feature type="region of interest" description="Disordered" evidence="18">
    <location>
        <begin position="1010"/>
        <end position="1048"/>
    </location>
</feature>
<feature type="compositionally biased region" description="Low complexity" evidence="18">
    <location>
        <begin position="154"/>
        <end position="165"/>
    </location>
</feature>
<evidence type="ECO:0000256" key="10">
    <source>
        <dbReference type="ARBA" id="ARBA00023128"/>
    </source>
</evidence>
<keyword evidence="14" id="KW-0131">Cell cycle</keyword>
<evidence type="ECO:0000313" key="20">
    <source>
        <dbReference type="Proteomes" id="UP001335648"/>
    </source>
</evidence>
<evidence type="ECO:0000256" key="5">
    <source>
        <dbReference type="ARBA" id="ARBA00022491"/>
    </source>
</evidence>
<keyword evidence="10" id="KW-0496">Mitochondrion</keyword>
<evidence type="ECO:0000256" key="3">
    <source>
        <dbReference type="ARBA" id="ARBA00004496"/>
    </source>
</evidence>
<keyword evidence="17" id="KW-0175">Coiled coil</keyword>
<dbReference type="PRINTS" id="PR01217">
    <property type="entry name" value="PRICHEXTENSN"/>
</dbReference>
<comment type="caution">
    <text evidence="19">The sequence shown here is derived from an EMBL/GenBank/DDBJ whole genome shotgun (WGS) entry which is preliminary data.</text>
</comment>
<feature type="region of interest" description="Disordered" evidence="18">
    <location>
        <begin position="134"/>
        <end position="688"/>
    </location>
</feature>
<evidence type="ECO:0000256" key="17">
    <source>
        <dbReference type="SAM" id="Coils"/>
    </source>
</evidence>
<dbReference type="PANTHER" id="PTHR15489">
    <property type="entry name" value="CASPASE 8 ASSOCIATED PROTEIN 2"/>
    <property type="match status" value="1"/>
</dbReference>
<accession>A0AAN8B935</accession>
<reference evidence="19 20" key="1">
    <citation type="journal article" date="2023" name="Mol. Biol. Evol.">
        <title>Genomics of Secondarily Temperate Adaptation in the Only Non-Antarctic Icefish.</title>
        <authorList>
            <person name="Rivera-Colon A.G."/>
            <person name="Rayamajhi N."/>
            <person name="Minhas B.F."/>
            <person name="Madrigal G."/>
            <person name="Bilyk K.T."/>
            <person name="Yoon V."/>
            <person name="Hune M."/>
            <person name="Gregory S."/>
            <person name="Cheng C.H.C."/>
            <person name="Catchen J.M."/>
        </authorList>
    </citation>
    <scope>NUCLEOTIDE SEQUENCE [LARGE SCALE GENOMIC DNA]</scope>
    <source>
        <strain evidence="19">JC2023a</strain>
    </source>
</reference>
<dbReference type="EMBL" id="JAULUE010002064">
    <property type="protein sequence ID" value="KAK5880546.1"/>
    <property type="molecule type" value="Genomic_DNA"/>
</dbReference>
<feature type="compositionally biased region" description="Polar residues" evidence="18">
    <location>
        <begin position="1385"/>
        <end position="1394"/>
    </location>
</feature>
<feature type="region of interest" description="Disordered" evidence="18">
    <location>
        <begin position="895"/>
        <end position="919"/>
    </location>
</feature>
<proteinExistence type="predicted"/>
<feature type="compositionally biased region" description="Polar residues" evidence="18">
    <location>
        <begin position="1776"/>
        <end position="1785"/>
    </location>
</feature>
<feature type="compositionally biased region" description="Acidic residues" evidence="18">
    <location>
        <begin position="722"/>
        <end position="734"/>
    </location>
</feature>
<dbReference type="GO" id="GO:0005739">
    <property type="term" value="C:mitochondrion"/>
    <property type="evidence" value="ECO:0007669"/>
    <property type="project" value="UniProtKB-SubCell"/>
</dbReference>
<organism evidence="19 20">
    <name type="scientific">Champsocephalus esox</name>
    <name type="common">pike icefish</name>
    <dbReference type="NCBI Taxonomy" id="159716"/>
    <lineage>
        <taxon>Eukaryota</taxon>
        <taxon>Metazoa</taxon>
        <taxon>Chordata</taxon>
        <taxon>Craniata</taxon>
        <taxon>Vertebrata</taxon>
        <taxon>Euteleostomi</taxon>
        <taxon>Actinopterygii</taxon>
        <taxon>Neopterygii</taxon>
        <taxon>Teleostei</taxon>
        <taxon>Neoteleostei</taxon>
        <taxon>Acanthomorphata</taxon>
        <taxon>Eupercaria</taxon>
        <taxon>Perciformes</taxon>
        <taxon>Notothenioidei</taxon>
        <taxon>Channichthyidae</taxon>
        <taxon>Champsocephalus</taxon>
    </lineage>
</organism>
<evidence type="ECO:0000256" key="9">
    <source>
        <dbReference type="ARBA" id="ARBA00023015"/>
    </source>
</evidence>
<dbReference type="SUPFAM" id="SSF46689">
    <property type="entry name" value="Homeodomain-like"/>
    <property type="match status" value="1"/>
</dbReference>
<feature type="compositionally biased region" description="Basic and acidic residues" evidence="18">
    <location>
        <begin position="533"/>
        <end position="585"/>
    </location>
</feature>
<keyword evidence="6" id="KW-0597">Phosphoprotein</keyword>
<feature type="compositionally biased region" description="Polar residues" evidence="18">
    <location>
        <begin position="815"/>
        <end position="824"/>
    </location>
</feature>
<feature type="compositionally biased region" description="Basic residues" evidence="18">
    <location>
        <begin position="616"/>
        <end position="630"/>
    </location>
</feature>
<name>A0AAN8B935_9TELE</name>
<dbReference type="GO" id="GO:0008625">
    <property type="term" value="P:extrinsic apoptotic signaling pathway via death domain receptors"/>
    <property type="evidence" value="ECO:0007669"/>
    <property type="project" value="TreeGrafter"/>
</dbReference>
<keyword evidence="20" id="KW-1185">Reference proteome</keyword>
<feature type="coiled-coil region" evidence="17">
    <location>
        <begin position="43"/>
        <end position="134"/>
    </location>
</feature>
<feature type="region of interest" description="Disordered" evidence="18">
    <location>
        <begin position="1755"/>
        <end position="1785"/>
    </location>
</feature>
<dbReference type="InterPro" id="IPR039674">
    <property type="entry name" value="FLASH"/>
</dbReference>
<gene>
    <name evidence="19" type="ORF">CesoFtcFv8_023561</name>
</gene>
<evidence type="ECO:0000256" key="14">
    <source>
        <dbReference type="ARBA" id="ARBA00023306"/>
    </source>
</evidence>
<evidence type="ECO:0000256" key="6">
    <source>
        <dbReference type="ARBA" id="ARBA00022553"/>
    </source>
</evidence>
<dbReference type="Proteomes" id="UP001335648">
    <property type="component" value="Unassembled WGS sequence"/>
</dbReference>
<feature type="compositionally biased region" description="Basic and acidic residues" evidence="18">
    <location>
        <begin position="768"/>
        <end position="784"/>
    </location>
</feature>
<evidence type="ECO:0000256" key="18">
    <source>
        <dbReference type="SAM" id="MobiDB-lite"/>
    </source>
</evidence>
<feature type="compositionally biased region" description="Basic and acidic residues" evidence="18">
    <location>
        <begin position="1982"/>
        <end position="1991"/>
    </location>
</feature>
<evidence type="ECO:0000313" key="19">
    <source>
        <dbReference type="EMBL" id="KAK5880546.1"/>
    </source>
</evidence>
<keyword evidence="13" id="KW-0539">Nucleus</keyword>
<feature type="compositionally biased region" description="Acidic residues" evidence="18">
    <location>
        <begin position="1148"/>
        <end position="1163"/>
    </location>
</feature>